<dbReference type="GO" id="GO:0070008">
    <property type="term" value="F:serine-type exopeptidase activity"/>
    <property type="evidence" value="ECO:0007669"/>
    <property type="project" value="InterPro"/>
</dbReference>
<evidence type="ECO:0000256" key="2">
    <source>
        <dbReference type="ARBA" id="ARBA00022670"/>
    </source>
</evidence>
<dbReference type="PANTHER" id="PTHR11010">
    <property type="entry name" value="PROTEASE S28 PRO-X CARBOXYPEPTIDASE-RELATED"/>
    <property type="match status" value="1"/>
</dbReference>
<dbReference type="GO" id="GO:0008239">
    <property type="term" value="F:dipeptidyl-peptidase activity"/>
    <property type="evidence" value="ECO:0007669"/>
    <property type="project" value="TreeGrafter"/>
</dbReference>
<dbReference type="GO" id="GO:0006508">
    <property type="term" value="P:proteolysis"/>
    <property type="evidence" value="ECO:0007669"/>
    <property type="project" value="UniProtKB-KW"/>
</dbReference>
<evidence type="ECO:0000256" key="3">
    <source>
        <dbReference type="ARBA" id="ARBA00022729"/>
    </source>
</evidence>
<evidence type="ECO:0008006" key="8">
    <source>
        <dbReference type="Google" id="ProtNLM"/>
    </source>
</evidence>
<name>A0A0C2GEJ6_9BILA</name>
<dbReference type="Pfam" id="PF05577">
    <property type="entry name" value="Peptidase_S28"/>
    <property type="match status" value="1"/>
</dbReference>
<dbReference type="OrthoDB" id="1735038at2759"/>
<keyword evidence="2" id="KW-0645">Protease</keyword>
<dbReference type="PANTHER" id="PTHR11010:SF105">
    <property type="entry name" value="PEPTIDASE S28-RELATED"/>
    <property type="match status" value="1"/>
</dbReference>
<accession>A0A0C2GEJ6</accession>
<comment type="similarity">
    <text evidence="1">Belongs to the peptidase S28 family.</text>
</comment>
<evidence type="ECO:0000256" key="1">
    <source>
        <dbReference type="ARBA" id="ARBA00011079"/>
    </source>
</evidence>
<dbReference type="SUPFAM" id="SSF53474">
    <property type="entry name" value="alpha/beta-Hydrolases"/>
    <property type="match status" value="1"/>
</dbReference>
<dbReference type="InterPro" id="IPR029058">
    <property type="entry name" value="AB_hydrolase_fold"/>
</dbReference>
<evidence type="ECO:0000256" key="4">
    <source>
        <dbReference type="ARBA" id="ARBA00022801"/>
    </source>
</evidence>
<sequence>MFLYIGGESPLGSVWVKGFGMFHQKLAEKLGATVFALEHRYYGDSVVGGTGKDANPDLTYLSSLQMLYDVANFIRTMNAKMNKTPKWITFGGSYAEYLEVVERSFRRHQPQCANNIAKGFDEIHKLVLTKSGRKKLSDTFT</sequence>
<dbReference type="AlphaFoldDB" id="A0A0C2GEJ6"/>
<evidence type="ECO:0000313" key="7">
    <source>
        <dbReference type="Proteomes" id="UP000054047"/>
    </source>
</evidence>
<protein>
    <recommendedName>
        <fullName evidence="8">Serine carboxypeptidase S28</fullName>
    </recommendedName>
</protein>
<dbReference type="Gene3D" id="3.40.50.1820">
    <property type="entry name" value="alpha/beta hydrolase"/>
    <property type="match status" value="1"/>
</dbReference>
<dbReference type="InterPro" id="IPR008758">
    <property type="entry name" value="Peptidase_S28"/>
</dbReference>
<keyword evidence="7" id="KW-1185">Reference proteome</keyword>
<gene>
    <name evidence="6" type="ORF">ANCDUO_14342</name>
</gene>
<dbReference type="EMBL" id="KN737248">
    <property type="protein sequence ID" value="KIH55501.1"/>
    <property type="molecule type" value="Genomic_DNA"/>
</dbReference>
<dbReference type="Proteomes" id="UP000054047">
    <property type="component" value="Unassembled WGS sequence"/>
</dbReference>
<proteinExistence type="inferred from homology"/>
<keyword evidence="4" id="KW-0378">Hydrolase</keyword>
<keyword evidence="5" id="KW-0325">Glycoprotein</keyword>
<evidence type="ECO:0000313" key="6">
    <source>
        <dbReference type="EMBL" id="KIH55501.1"/>
    </source>
</evidence>
<keyword evidence="3" id="KW-0732">Signal</keyword>
<reference evidence="6 7" key="1">
    <citation type="submission" date="2013-12" db="EMBL/GenBank/DDBJ databases">
        <title>Draft genome of the parsitic nematode Ancylostoma duodenale.</title>
        <authorList>
            <person name="Mitreva M."/>
        </authorList>
    </citation>
    <scope>NUCLEOTIDE SEQUENCE [LARGE SCALE GENOMIC DNA]</scope>
    <source>
        <strain evidence="6 7">Zhejiang</strain>
    </source>
</reference>
<evidence type="ECO:0000256" key="5">
    <source>
        <dbReference type="ARBA" id="ARBA00023180"/>
    </source>
</evidence>
<organism evidence="6 7">
    <name type="scientific">Ancylostoma duodenale</name>
    <dbReference type="NCBI Taxonomy" id="51022"/>
    <lineage>
        <taxon>Eukaryota</taxon>
        <taxon>Metazoa</taxon>
        <taxon>Ecdysozoa</taxon>
        <taxon>Nematoda</taxon>
        <taxon>Chromadorea</taxon>
        <taxon>Rhabditida</taxon>
        <taxon>Rhabditina</taxon>
        <taxon>Rhabditomorpha</taxon>
        <taxon>Strongyloidea</taxon>
        <taxon>Ancylostomatidae</taxon>
        <taxon>Ancylostomatinae</taxon>
        <taxon>Ancylostoma</taxon>
    </lineage>
</organism>